<dbReference type="Pfam" id="PF01266">
    <property type="entry name" value="DAO"/>
    <property type="match status" value="1"/>
</dbReference>
<sequence length="473" mass="51771">MATDKTQNESQIKLGSDDDLNLYLNPATARFLKNVSKAILRDPGLPRPNPTVSAWQVPPHPSLASIQSRDLPEFTDFAVIGSGITGCSVTKTLLEHPSIANSSVTVLEARTLVSGATGRNGGHLVTASGHTFGPLAEQHGVEAAKEITRFSIMNINHLMRLVREFDPALQEECQIRDVLKVMAVGDDETWASAKSSVLGFQDKVPEYSAYHSIIERGQVPERWNIKNASGAVEHEAGAIWPYRLLTGIYQRLLDNYSDRLSIETNTPVTRVEFSKGLYPYTITTPRGSIRARKVIHYAETGFFDTGLYYLQQNALTGSIWIGNETAYMKDVLTADDTYVPEEARQALSTVLPKLFLNGWGSEAVSEIESIWSGIQGHTADGLPIVGRIPESLTGNIGDNGQWIAAGFNGYGMDKCWLTGEALVKMMLGDDVSGWFPQAFLVTEERLQTKLTADQTLLKFAKIALPGGAKNGKL</sequence>
<gene>
    <name evidence="2" type="ORF">FNAPI_7763</name>
</gene>
<dbReference type="GO" id="GO:0005737">
    <property type="term" value="C:cytoplasm"/>
    <property type="evidence" value="ECO:0007669"/>
    <property type="project" value="TreeGrafter"/>
</dbReference>
<protein>
    <submittedName>
        <fullName evidence="2">FAD dependent oxidoreductase superfamily</fullName>
    </submittedName>
</protein>
<comment type="caution">
    <text evidence="2">The sequence shown here is derived from an EMBL/GenBank/DDBJ whole genome shotgun (WGS) entry which is preliminary data.</text>
</comment>
<feature type="domain" description="FAD dependent oxidoreductase" evidence="1">
    <location>
        <begin position="76"/>
        <end position="295"/>
    </location>
</feature>
<dbReference type="PANTHER" id="PTHR13847">
    <property type="entry name" value="SARCOSINE DEHYDROGENASE-RELATED"/>
    <property type="match status" value="1"/>
</dbReference>
<dbReference type="Proteomes" id="UP000574317">
    <property type="component" value="Unassembled WGS sequence"/>
</dbReference>
<dbReference type="InterPro" id="IPR006076">
    <property type="entry name" value="FAD-dep_OxRdtase"/>
</dbReference>
<evidence type="ECO:0000313" key="3">
    <source>
        <dbReference type="Proteomes" id="UP000574317"/>
    </source>
</evidence>
<dbReference type="InterPro" id="IPR036188">
    <property type="entry name" value="FAD/NAD-bd_sf"/>
</dbReference>
<proteinExistence type="predicted"/>
<dbReference type="PANTHER" id="PTHR13847:SF213">
    <property type="entry name" value="DEPENDENT OXIDOREDUCTASE, PUTATIVE-RELATED"/>
    <property type="match status" value="1"/>
</dbReference>
<dbReference type="AlphaFoldDB" id="A0A8H5JA94"/>
<evidence type="ECO:0000313" key="2">
    <source>
        <dbReference type="EMBL" id="KAF5550340.1"/>
    </source>
</evidence>
<dbReference type="Gene3D" id="3.50.50.60">
    <property type="entry name" value="FAD/NAD(P)-binding domain"/>
    <property type="match status" value="2"/>
</dbReference>
<accession>A0A8H5JA94</accession>
<dbReference type="Gene3D" id="3.30.9.10">
    <property type="entry name" value="D-Amino Acid Oxidase, subunit A, domain 2"/>
    <property type="match status" value="2"/>
</dbReference>
<keyword evidence="3" id="KW-1185">Reference proteome</keyword>
<reference evidence="2 3" key="1">
    <citation type="submission" date="2020-05" db="EMBL/GenBank/DDBJ databases">
        <title>Identification and distribution of gene clusters putatively required for synthesis of sphingolipid metabolism inhibitors in phylogenetically diverse species of the filamentous fungus Fusarium.</title>
        <authorList>
            <person name="Kim H.-S."/>
            <person name="Busman M."/>
            <person name="Brown D.W."/>
            <person name="Divon H."/>
            <person name="Uhlig S."/>
            <person name="Proctor R.H."/>
        </authorList>
    </citation>
    <scope>NUCLEOTIDE SEQUENCE [LARGE SCALE GENOMIC DNA]</scope>
    <source>
        <strain evidence="2 3">NRRL 25196</strain>
    </source>
</reference>
<dbReference type="EMBL" id="JAAOAO010000286">
    <property type="protein sequence ID" value="KAF5550340.1"/>
    <property type="molecule type" value="Genomic_DNA"/>
</dbReference>
<name>A0A8H5JA94_9HYPO</name>
<organism evidence="2 3">
    <name type="scientific">Fusarium napiforme</name>
    <dbReference type="NCBI Taxonomy" id="42672"/>
    <lineage>
        <taxon>Eukaryota</taxon>
        <taxon>Fungi</taxon>
        <taxon>Dikarya</taxon>
        <taxon>Ascomycota</taxon>
        <taxon>Pezizomycotina</taxon>
        <taxon>Sordariomycetes</taxon>
        <taxon>Hypocreomycetidae</taxon>
        <taxon>Hypocreales</taxon>
        <taxon>Nectriaceae</taxon>
        <taxon>Fusarium</taxon>
        <taxon>Fusarium fujikuroi species complex</taxon>
    </lineage>
</organism>
<evidence type="ECO:0000259" key="1">
    <source>
        <dbReference type="Pfam" id="PF01266"/>
    </source>
</evidence>
<dbReference type="SUPFAM" id="SSF51905">
    <property type="entry name" value="FAD/NAD(P)-binding domain"/>
    <property type="match status" value="1"/>
</dbReference>